<accession>A0ABV6ISS2</accession>
<organism evidence="6 7">
    <name type="scientific">Muricoccus vinaceus</name>
    <dbReference type="NCBI Taxonomy" id="424704"/>
    <lineage>
        <taxon>Bacteria</taxon>
        <taxon>Pseudomonadati</taxon>
        <taxon>Pseudomonadota</taxon>
        <taxon>Alphaproteobacteria</taxon>
        <taxon>Acetobacterales</taxon>
        <taxon>Roseomonadaceae</taxon>
        <taxon>Muricoccus</taxon>
    </lineage>
</organism>
<dbReference type="PANTHER" id="PTHR42792">
    <property type="entry name" value="FLAGELLIN"/>
    <property type="match status" value="1"/>
</dbReference>
<evidence type="ECO:0000313" key="6">
    <source>
        <dbReference type="EMBL" id="MFC0386640.1"/>
    </source>
</evidence>
<keyword evidence="6" id="KW-0966">Cell projection</keyword>
<evidence type="ECO:0000256" key="2">
    <source>
        <dbReference type="ARBA" id="ARBA00023143"/>
    </source>
</evidence>
<feature type="domain" description="Flagellin N-terminal" evidence="4">
    <location>
        <begin position="8"/>
        <end position="139"/>
    </location>
</feature>
<dbReference type="Proteomes" id="UP001589789">
    <property type="component" value="Unassembled WGS sequence"/>
</dbReference>
<dbReference type="InterPro" id="IPR001029">
    <property type="entry name" value="Flagellin_N"/>
</dbReference>
<dbReference type="PRINTS" id="PR00207">
    <property type="entry name" value="FLAGELLIN"/>
</dbReference>
<dbReference type="Pfam" id="PF00669">
    <property type="entry name" value="Flagellin_N"/>
    <property type="match status" value="1"/>
</dbReference>
<protein>
    <recommendedName>
        <fullName evidence="3">Flagellin</fullName>
    </recommendedName>
</protein>
<name>A0ABV6ISS2_9PROT</name>
<evidence type="ECO:0000259" key="4">
    <source>
        <dbReference type="Pfam" id="PF00669"/>
    </source>
</evidence>
<dbReference type="Gene3D" id="1.20.1330.10">
    <property type="entry name" value="f41 fragment of flagellin, N-terminal domain"/>
    <property type="match status" value="1"/>
</dbReference>
<comment type="subcellular location">
    <subcellularLocation>
        <location evidence="3">Secreted</location>
    </subcellularLocation>
    <subcellularLocation>
        <location evidence="3">Bacterial flagellum</location>
    </subcellularLocation>
</comment>
<keyword evidence="3" id="KW-0964">Secreted</keyword>
<keyword evidence="6" id="KW-0282">Flagellum</keyword>
<comment type="caution">
    <text evidence="6">The sequence shown here is derived from an EMBL/GenBank/DDBJ whole genome shotgun (WGS) entry which is preliminary data.</text>
</comment>
<evidence type="ECO:0000259" key="5">
    <source>
        <dbReference type="Pfam" id="PF00700"/>
    </source>
</evidence>
<feature type="domain" description="Flagellin C-terminal" evidence="5">
    <location>
        <begin position="235"/>
        <end position="296"/>
    </location>
</feature>
<keyword evidence="2 3" id="KW-0975">Bacterial flagellum</keyword>
<evidence type="ECO:0000313" key="7">
    <source>
        <dbReference type="Proteomes" id="UP001589789"/>
    </source>
</evidence>
<reference evidence="6 7" key="1">
    <citation type="submission" date="2024-09" db="EMBL/GenBank/DDBJ databases">
        <authorList>
            <person name="Sun Q."/>
            <person name="Mori K."/>
        </authorList>
    </citation>
    <scope>NUCLEOTIDE SEQUENCE [LARGE SCALE GENOMIC DNA]</scope>
    <source>
        <strain evidence="6 7">CCM 7468</strain>
    </source>
</reference>
<evidence type="ECO:0000256" key="3">
    <source>
        <dbReference type="RuleBase" id="RU362073"/>
    </source>
</evidence>
<comment type="function">
    <text evidence="3">Flagellin is the subunit protein which polymerizes to form the filaments of bacterial flagella.</text>
</comment>
<dbReference type="PANTHER" id="PTHR42792:SF2">
    <property type="entry name" value="FLAGELLIN"/>
    <property type="match status" value="1"/>
</dbReference>
<dbReference type="InterPro" id="IPR001492">
    <property type="entry name" value="Flagellin"/>
</dbReference>
<dbReference type="SUPFAM" id="SSF64518">
    <property type="entry name" value="Phase 1 flagellin"/>
    <property type="match status" value="1"/>
</dbReference>
<keyword evidence="6" id="KW-0969">Cilium</keyword>
<sequence>MALNSVITNAGAMVALQSLNKTNDMMDVTQKRISTGYRVSDAKDDGAAFAVAQKVRGDIAGITSANEQLGGATGLLDTTMEGLKNISTTLTSMKGVMTKLADDKVVGEERSNYESQYTQLRQQVGSYVNDSTYNGLSLLGTSDMADGVATGGTAGAGFKVIRSETGNTYDISGQTAGAFNITDVTTVNTGAANDAAKAAAWKTALTADAATGNFKNVEKNTNDALNKYGNDSKAISNQISFNKGKMEALESGLGALIDADLAKESARMQSLTIRQQLGTTSLSTANQAPSSLLSLFR</sequence>
<dbReference type="Pfam" id="PF00700">
    <property type="entry name" value="Flagellin_C"/>
    <property type="match status" value="1"/>
</dbReference>
<gene>
    <name evidence="6" type="ORF">ACFFIC_13945</name>
</gene>
<proteinExistence type="inferred from homology"/>
<dbReference type="RefSeq" id="WP_377051302.1">
    <property type="nucleotide sequence ID" value="NZ_JBHLVZ010000036.1"/>
</dbReference>
<dbReference type="EMBL" id="JBHLVZ010000036">
    <property type="protein sequence ID" value="MFC0386640.1"/>
    <property type="molecule type" value="Genomic_DNA"/>
</dbReference>
<comment type="similarity">
    <text evidence="1 3">Belongs to the bacterial flagellin family.</text>
</comment>
<keyword evidence="7" id="KW-1185">Reference proteome</keyword>
<dbReference type="InterPro" id="IPR046358">
    <property type="entry name" value="Flagellin_C"/>
</dbReference>
<evidence type="ECO:0000256" key="1">
    <source>
        <dbReference type="ARBA" id="ARBA00005709"/>
    </source>
</evidence>